<proteinExistence type="inferred from homology"/>
<keyword evidence="4" id="KW-0624">Polysaccharide degradation</keyword>
<evidence type="ECO:0000313" key="8">
    <source>
        <dbReference type="Proteomes" id="UP001172159"/>
    </source>
</evidence>
<reference evidence="7" key="1">
    <citation type="submission" date="2023-06" db="EMBL/GenBank/DDBJ databases">
        <title>Genome-scale phylogeny and comparative genomics of the fungal order Sordariales.</title>
        <authorList>
            <consortium name="Lawrence Berkeley National Laboratory"/>
            <person name="Hensen N."/>
            <person name="Bonometti L."/>
            <person name="Westerberg I."/>
            <person name="Brannstrom I.O."/>
            <person name="Guillou S."/>
            <person name="Cros-Aarteil S."/>
            <person name="Calhoun S."/>
            <person name="Haridas S."/>
            <person name="Kuo A."/>
            <person name="Mondo S."/>
            <person name="Pangilinan J."/>
            <person name="Riley R."/>
            <person name="Labutti K."/>
            <person name="Andreopoulos B."/>
            <person name="Lipzen A."/>
            <person name="Chen C."/>
            <person name="Yanf M."/>
            <person name="Daum C."/>
            <person name="Ng V."/>
            <person name="Clum A."/>
            <person name="Steindorff A."/>
            <person name="Ohm R."/>
            <person name="Martin F."/>
            <person name="Silar P."/>
            <person name="Natvig D."/>
            <person name="Lalanne C."/>
            <person name="Gautier V."/>
            <person name="Ament-Velasquez S.L."/>
            <person name="Kruys A."/>
            <person name="Hutchinson M.I."/>
            <person name="Powell A.J."/>
            <person name="Barry K."/>
            <person name="Miller A.N."/>
            <person name="Grigoriev I.V."/>
            <person name="Debuchy R."/>
            <person name="Gladieux P."/>
            <person name="Thoren M.H."/>
            <person name="Johannesson H."/>
        </authorList>
    </citation>
    <scope>NUCLEOTIDE SEQUENCE</scope>
    <source>
        <strain evidence="7">CBS 540.89</strain>
    </source>
</reference>
<dbReference type="EMBL" id="JAUKTV010000003">
    <property type="protein sequence ID" value="KAK0741588.1"/>
    <property type="molecule type" value="Genomic_DNA"/>
</dbReference>
<dbReference type="PROSITE" id="PS51164">
    <property type="entry name" value="CBM1_2"/>
    <property type="match status" value="1"/>
</dbReference>
<dbReference type="GO" id="GO:0030248">
    <property type="term" value="F:cellulose binding"/>
    <property type="evidence" value="ECO:0007669"/>
    <property type="project" value="InterPro"/>
</dbReference>
<comment type="subcellular location">
    <subcellularLocation>
        <location evidence="4">Secreted</location>
    </subcellularLocation>
</comment>
<dbReference type="PANTHER" id="PTHR43037:SF5">
    <property type="entry name" value="FERULOYL ESTERASE"/>
    <property type="match status" value="1"/>
</dbReference>
<feature type="chain" id="PRO_5041482493" description="Carboxylic ester hydrolase" evidence="4">
    <location>
        <begin position="20"/>
        <end position="372"/>
    </location>
</feature>
<dbReference type="PROSITE" id="PS00562">
    <property type="entry name" value="CBM1_1"/>
    <property type="match status" value="1"/>
</dbReference>
<dbReference type="AlphaFoldDB" id="A0AA40ELM2"/>
<sequence>MRLSSITSGILALVGLSHAASLTQVSNFGSNPSGARFYIYVPDRLASNPAIITAVHYCSGTANAFYTGSPYARLADTHGFIVVYPESPNSGGCWDVSSNAAYTRNSGANSHAIVNMVNWTIEQYKADRNRVFLAGLSSGAMMTNVLAATYPDVFKAASAYAGVPAGCFYTGTTAGWNNTCANGQSITTQEHWAQTARNMYPGYTGPRPRMMIYHGSADDIIYPRNFNETMKQWAGVFGYTYGSPAQTLPNSPAAPYTKYVYGENLVGIYGSGVTHNIPINGALDLEWFGITGQPAATSSAASGPTTTPVASSTLTTSVRTTSTSSAAPVTTTPAGCTAPRWGQCGGQGWSGCTVCAAPYTCTFGNNWYSQCL</sequence>
<evidence type="ECO:0000256" key="4">
    <source>
        <dbReference type="RuleBase" id="RU367147"/>
    </source>
</evidence>
<dbReference type="GO" id="GO:0045493">
    <property type="term" value="P:xylan catabolic process"/>
    <property type="evidence" value="ECO:0007669"/>
    <property type="project" value="UniProtKB-UniRule"/>
</dbReference>
<feature type="region of interest" description="Disordered" evidence="5">
    <location>
        <begin position="296"/>
        <end position="331"/>
    </location>
</feature>
<feature type="domain" description="CBM1" evidence="6">
    <location>
        <begin position="336"/>
        <end position="372"/>
    </location>
</feature>
<dbReference type="PANTHER" id="PTHR43037">
    <property type="entry name" value="UNNAMED PRODUCT-RELATED"/>
    <property type="match status" value="1"/>
</dbReference>
<keyword evidence="2 4" id="KW-0732">Signal</keyword>
<dbReference type="GO" id="GO:0005576">
    <property type="term" value="C:extracellular region"/>
    <property type="evidence" value="ECO:0007669"/>
    <property type="project" value="UniProtKB-SubCell"/>
</dbReference>
<evidence type="ECO:0000256" key="2">
    <source>
        <dbReference type="ARBA" id="ARBA00022729"/>
    </source>
</evidence>
<dbReference type="Pfam" id="PF10503">
    <property type="entry name" value="Esterase_PHB"/>
    <property type="match status" value="1"/>
</dbReference>
<feature type="signal peptide" evidence="4">
    <location>
        <begin position="1"/>
        <end position="19"/>
    </location>
</feature>
<evidence type="ECO:0000313" key="7">
    <source>
        <dbReference type="EMBL" id="KAK0741588.1"/>
    </source>
</evidence>
<keyword evidence="4" id="KW-0964">Secreted</keyword>
<accession>A0AA40ELM2</accession>
<keyword evidence="8" id="KW-1185">Reference proteome</keyword>
<dbReference type="NCBIfam" id="TIGR01840">
    <property type="entry name" value="esterase_phb"/>
    <property type="match status" value="1"/>
</dbReference>
<dbReference type="InterPro" id="IPR029058">
    <property type="entry name" value="AB_hydrolase_fold"/>
</dbReference>
<keyword evidence="1 4" id="KW-0719">Serine esterase</keyword>
<keyword evidence="4" id="KW-0119">Carbohydrate metabolism</keyword>
<evidence type="ECO:0000256" key="1">
    <source>
        <dbReference type="ARBA" id="ARBA00022487"/>
    </source>
</evidence>
<dbReference type="GO" id="GO:0052689">
    <property type="term" value="F:carboxylic ester hydrolase activity"/>
    <property type="evidence" value="ECO:0007669"/>
    <property type="project" value="UniProtKB-KW"/>
</dbReference>
<dbReference type="Proteomes" id="UP001172159">
    <property type="component" value="Unassembled WGS sequence"/>
</dbReference>
<evidence type="ECO:0000256" key="5">
    <source>
        <dbReference type="SAM" id="MobiDB-lite"/>
    </source>
</evidence>
<protein>
    <recommendedName>
        <fullName evidence="4">Carboxylic ester hydrolase</fullName>
        <ecNumber evidence="4">3.1.1.-</ecNumber>
    </recommendedName>
</protein>
<comment type="caution">
    <text evidence="7">The sequence shown here is derived from an EMBL/GenBank/DDBJ whole genome shotgun (WGS) entry which is preliminary data.</text>
</comment>
<organism evidence="7 8">
    <name type="scientific">Apiosordaria backusii</name>
    <dbReference type="NCBI Taxonomy" id="314023"/>
    <lineage>
        <taxon>Eukaryota</taxon>
        <taxon>Fungi</taxon>
        <taxon>Dikarya</taxon>
        <taxon>Ascomycota</taxon>
        <taxon>Pezizomycotina</taxon>
        <taxon>Sordariomycetes</taxon>
        <taxon>Sordariomycetidae</taxon>
        <taxon>Sordariales</taxon>
        <taxon>Lasiosphaeriaceae</taxon>
        <taxon>Apiosordaria</taxon>
    </lineage>
</organism>
<gene>
    <name evidence="7" type="ORF">B0T21DRAFT_381431</name>
</gene>
<dbReference type="EC" id="3.1.1.-" evidence="4"/>
<dbReference type="SMART" id="SM00236">
    <property type="entry name" value="fCBD"/>
    <property type="match status" value="1"/>
</dbReference>
<dbReference type="InterPro" id="IPR050955">
    <property type="entry name" value="Plant_Biomass_Hydrol_Est"/>
</dbReference>
<dbReference type="Pfam" id="PF00734">
    <property type="entry name" value="CBM_1"/>
    <property type="match status" value="1"/>
</dbReference>
<comment type="similarity">
    <text evidence="4">Belongs to the carbohydrate esterase 1 (CE1) family.</text>
</comment>
<evidence type="ECO:0000259" key="6">
    <source>
        <dbReference type="PROSITE" id="PS51164"/>
    </source>
</evidence>
<keyword evidence="3 4" id="KW-0378">Hydrolase</keyword>
<dbReference type="InterPro" id="IPR000254">
    <property type="entry name" value="CBD"/>
</dbReference>
<comment type="function">
    <text evidence="4">Esterase involved in the hydrolysis of xylan, a major structural heterogeneous polysaccharide found in plant biomass representing the second most abundant polysaccharide in the biosphere, after cellulose.</text>
</comment>
<dbReference type="Gene3D" id="3.40.50.1820">
    <property type="entry name" value="alpha/beta hydrolase"/>
    <property type="match status" value="1"/>
</dbReference>
<evidence type="ECO:0000256" key="3">
    <source>
        <dbReference type="ARBA" id="ARBA00022801"/>
    </source>
</evidence>
<dbReference type="SUPFAM" id="SSF53474">
    <property type="entry name" value="alpha/beta-Hydrolases"/>
    <property type="match status" value="2"/>
</dbReference>
<dbReference type="InterPro" id="IPR010126">
    <property type="entry name" value="Esterase_phb"/>
</dbReference>
<name>A0AA40ELM2_9PEZI</name>